<evidence type="ECO:0000256" key="2">
    <source>
        <dbReference type="ARBA" id="ARBA00013194"/>
    </source>
</evidence>
<dbReference type="GO" id="GO:0003755">
    <property type="term" value="F:peptidyl-prolyl cis-trans isomerase activity"/>
    <property type="evidence" value="ECO:0007669"/>
    <property type="project" value="UniProtKB-KW"/>
</dbReference>
<keyword evidence="4 5" id="KW-0413">Isomerase</keyword>
<comment type="catalytic activity">
    <reaction evidence="1 5">
        <text>[protein]-peptidylproline (omega=180) = [protein]-peptidylproline (omega=0)</text>
        <dbReference type="Rhea" id="RHEA:16237"/>
        <dbReference type="Rhea" id="RHEA-COMP:10747"/>
        <dbReference type="Rhea" id="RHEA-COMP:10748"/>
        <dbReference type="ChEBI" id="CHEBI:83833"/>
        <dbReference type="ChEBI" id="CHEBI:83834"/>
        <dbReference type="EC" id="5.2.1.8"/>
    </reaction>
</comment>
<dbReference type="InterPro" id="IPR046357">
    <property type="entry name" value="PPIase_dom_sf"/>
</dbReference>
<dbReference type="Proteomes" id="UP001211907">
    <property type="component" value="Unassembled WGS sequence"/>
</dbReference>
<proteinExistence type="predicted"/>
<dbReference type="GO" id="GO:0005783">
    <property type="term" value="C:endoplasmic reticulum"/>
    <property type="evidence" value="ECO:0007669"/>
    <property type="project" value="TreeGrafter"/>
</dbReference>
<gene>
    <name evidence="8" type="primary">FKBP2</name>
    <name evidence="8" type="ORF">HK100_005831</name>
</gene>
<feature type="domain" description="PPIase FKBP-type" evidence="7">
    <location>
        <begin position="51"/>
        <end position="139"/>
    </location>
</feature>
<evidence type="ECO:0000256" key="1">
    <source>
        <dbReference type="ARBA" id="ARBA00000971"/>
    </source>
</evidence>
<dbReference type="InterPro" id="IPR001179">
    <property type="entry name" value="PPIase_FKBP_dom"/>
</dbReference>
<keyword evidence="3 5" id="KW-0697">Rotamase</keyword>
<evidence type="ECO:0000313" key="8">
    <source>
        <dbReference type="EMBL" id="KAJ3095446.1"/>
    </source>
</evidence>
<dbReference type="SUPFAM" id="SSF54534">
    <property type="entry name" value="FKBP-like"/>
    <property type="match status" value="1"/>
</dbReference>
<dbReference type="PANTHER" id="PTHR45779">
    <property type="entry name" value="PEPTIDYLPROLYL ISOMERASE"/>
    <property type="match status" value="1"/>
</dbReference>
<evidence type="ECO:0000259" key="7">
    <source>
        <dbReference type="PROSITE" id="PS50059"/>
    </source>
</evidence>
<dbReference type="EC" id="5.2.1.8" evidence="2 5"/>
<evidence type="ECO:0000256" key="6">
    <source>
        <dbReference type="SAM" id="SignalP"/>
    </source>
</evidence>
<dbReference type="FunFam" id="3.10.50.40:FF:000006">
    <property type="entry name" value="Peptidyl-prolyl cis-trans isomerase"/>
    <property type="match status" value="1"/>
</dbReference>
<feature type="signal peptide" evidence="6">
    <location>
        <begin position="1"/>
        <end position="18"/>
    </location>
</feature>
<comment type="caution">
    <text evidence="8">The sequence shown here is derived from an EMBL/GenBank/DDBJ whole genome shotgun (WGS) entry which is preliminary data.</text>
</comment>
<sequence>MKFALLLYVALATAGVFGESEKKERKPPTSLQIGILKRVPAAKCTRKTKKGDKLSMHYTGTLWSGEKFDSSLDRNSPFEFVLGQGQVIKGWDNGLIDMCVREKRKLIIPPALGYGDQGAGGKIPGGSTLVFTVELLDIVGEAKDEL</sequence>
<feature type="chain" id="PRO_5042049965" description="peptidylprolyl isomerase" evidence="6">
    <location>
        <begin position="19"/>
        <end position="146"/>
    </location>
</feature>
<dbReference type="AlphaFoldDB" id="A0AAD5SS24"/>
<keyword evidence="6" id="KW-0732">Signal</keyword>
<name>A0AAD5SS24_9FUNG</name>
<dbReference type="Pfam" id="PF00254">
    <property type="entry name" value="FKBP_C"/>
    <property type="match status" value="1"/>
</dbReference>
<protein>
    <recommendedName>
        <fullName evidence="2 5">peptidylprolyl isomerase</fullName>
        <ecNumber evidence="2 5">5.2.1.8</ecNumber>
    </recommendedName>
</protein>
<evidence type="ECO:0000313" key="9">
    <source>
        <dbReference type="Proteomes" id="UP001211907"/>
    </source>
</evidence>
<evidence type="ECO:0000256" key="5">
    <source>
        <dbReference type="PROSITE-ProRule" id="PRU00277"/>
    </source>
</evidence>
<dbReference type="InterPro" id="IPR044609">
    <property type="entry name" value="FKBP2/11"/>
</dbReference>
<dbReference type="PANTHER" id="PTHR45779:SF7">
    <property type="entry name" value="PEPTIDYLPROLYL ISOMERASE"/>
    <property type="match status" value="1"/>
</dbReference>
<keyword evidence="9" id="KW-1185">Reference proteome</keyword>
<evidence type="ECO:0000256" key="4">
    <source>
        <dbReference type="ARBA" id="ARBA00023235"/>
    </source>
</evidence>
<dbReference type="EMBL" id="JADGJH010002704">
    <property type="protein sequence ID" value="KAJ3095446.1"/>
    <property type="molecule type" value="Genomic_DNA"/>
</dbReference>
<evidence type="ECO:0000256" key="3">
    <source>
        <dbReference type="ARBA" id="ARBA00023110"/>
    </source>
</evidence>
<dbReference type="Gene3D" id="3.10.50.40">
    <property type="match status" value="1"/>
</dbReference>
<organism evidence="8 9">
    <name type="scientific">Physocladia obscura</name>
    <dbReference type="NCBI Taxonomy" id="109957"/>
    <lineage>
        <taxon>Eukaryota</taxon>
        <taxon>Fungi</taxon>
        <taxon>Fungi incertae sedis</taxon>
        <taxon>Chytridiomycota</taxon>
        <taxon>Chytridiomycota incertae sedis</taxon>
        <taxon>Chytridiomycetes</taxon>
        <taxon>Chytridiales</taxon>
        <taxon>Chytriomycetaceae</taxon>
        <taxon>Physocladia</taxon>
    </lineage>
</organism>
<accession>A0AAD5SS24</accession>
<reference evidence="8" key="1">
    <citation type="submission" date="2020-05" db="EMBL/GenBank/DDBJ databases">
        <title>Phylogenomic resolution of chytrid fungi.</title>
        <authorList>
            <person name="Stajich J.E."/>
            <person name="Amses K."/>
            <person name="Simmons R."/>
            <person name="Seto K."/>
            <person name="Myers J."/>
            <person name="Bonds A."/>
            <person name="Quandt C.A."/>
            <person name="Barry K."/>
            <person name="Liu P."/>
            <person name="Grigoriev I."/>
            <person name="Longcore J.E."/>
            <person name="James T.Y."/>
        </authorList>
    </citation>
    <scope>NUCLEOTIDE SEQUENCE</scope>
    <source>
        <strain evidence="8">JEL0513</strain>
    </source>
</reference>
<dbReference type="PROSITE" id="PS50059">
    <property type="entry name" value="FKBP_PPIASE"/>
    <property type="match status" value="1"/>
</dbReference>